<dbReference type="PANTHER" id="PTHR45992:SF2">
    <property type="entry name" value="EUKARYOTIC ELONGATION FACTOR 2 KINASE"/>
    <property type="match status" value="1"/>
</dbReference>
<evidence type="ECO:0000256" key="4">
    <source>
        <dbReference type="ARBA" id="ARBA00022777"/>
    </source>
</evidence>
<organism evidence="8 9">
    <name type="scientific">Prorocentrum cordatum</name>
    <dbReference type="NCBI Taxonomy" id="2364126"/>
    <lineage>
        <taxon>Eukaryota</taxon>
        <taxon>Sar</taxon>
        <taxon>Alveolata</taxon>
        <taxon>Dinophyceae</taxon>
        <taxon>Prorocentrales</taxon>
        <taxon>Prorocentraceae</taxon>
        <taxon>Prorocentrum</taxon>
    </lineage>
</organism>
<evidence type="ECO:0000256" key="6">
    <source>
        <dbReference type="SAM" id="MobiDB-lite"/>
    </source>
</evidence>
<keyword evidence="3" id="KW-0547">Nucleotide-binding</keyword>
<dbReference type="Gene3D" id="3.20.200.10">
    <property type="entry name" value="MHCK/EF2 kinase"/>
    <property type="match status" value="1"/>
</dbReference>
<dbReference type="EMBL" id="CAUYUJ010017948">
    <property type="protein sequence ID" value="CAK0879346.1"/>
    <property type="molecule type" value="Genomic_DNA"/>
</dbReference>
<feature type="domain" description="Alpha-type protein kinase" evidence="7">
    <location>
        <begin position="253"/>
        <end position="495"/>
    </location>
</feature>
<comment type="caution">
    <text evidence="8">The sequence shown here is derived from an EMBL/GenBank/DDBJ whole genome shotgun (WGS) entry which is preliminary data.</text>
</comment>
<dbReference type="PROSITE" id="PS51158">
    <property type="entry name" value="ALPHA_KINASE"/>
    <property type="match status" value="1"/>
</dbReference>
<keyword evidence="9" id="KW-1185">Reference proteome</keyword>
<feature type="region of interest" description="Disordered" evidence="6">
    <location>
        <begin position="524"/>
        <end position="547"/>
    </location>
</feature>
<keyword evidence="1" id="KW-0723">Serine/threonine-protein kinase</keyword>
<evidence type="ECO:0000313" key="8">
    <source>
        <dbReference type="EMBL" id="CAK0879346.1"/>
    </source>
</evidence>
<dbReference type="SUPFAM" id="SSF56112">
    <property type="entry name" value="Protein kinase-like (PK-like)"/>
    <property type="match status" value="1"/>
</dbReference>
<feature type="compositionally biased region" description="Low complexity" evidence="6">
    <location>
        <begin position="531"/>
        <end position="544"/>
    </location>
</feature>
<dbReference type="Proteomes" id="UP001189429">
    <property type="component" value="Unassembled WGS sequence"/>
</dbReference>
<dbReference type="Gene3D" id="3.30.200.20">
    <property type="entry name" value="Phosphorylase Kinase, domain 1"/>
    <property type="match status" value="1"/>
</dbReference>
<feature type="region of interest" description="Disordered" evidence="6">
    <location>
        <begin position="677"/>
        <end position="699"/>
    </location>
</feature>
<dbReference type="InterPro" id="IPR004166">
    <property type="entry name" value="a-kinase_dom"/>
</dbReference>
<dbReference type="PANTHER" id="PTHR45992">
    <property type="entry name" value="EUKARYOTIC ELONGATION FACTOR 2 KINASE-RELATED"/>
    <property type="match status" value="1"/>
</dbReference>
<evidence type="ECO:0000256" key="1">
    <source>
        <dbReference type="ARBA" id="ARBA00022527"/>
    </source>
</evidence>
<protein>
    <recommendedName>
        <fullName evidence="7">Alpha-type protein kinase domain-containing protein</fullName>
    </recommendedName>
</protein>
<dbReference type="InterPro" id="IPR011009">
    <property type="entry name" value="Kinase-like_dom_sf"/>
</dbReference>
<keyword evidence="2" id="KW-0808">Transferase</keyword>
<dbReference type="InterPro" id="IPR051852">
    <property type="entry name" value="Alpha-type_PK"/>
</dbReference>
<accession>A0ABN9W071</accession>
<reference evidence="8" key="1">
    <citation type="submission" date="2023-10" db="EMBL/GenBank/DDBJ databases">
        <authorList>
            <person name="Chen Y."/>
            <person name="Shah S."/>
            <person name="Dougan E. K."/>
            <person name="Thang M."/>
            <person name="Chan C."/>
        </authorList>
    </citation>
    <scope>NUCLEOTIDE SEQUENCE [LARGE SCALE GENOMIC DNA]</scope>
</reference>
<evidence type="ECO:0000313" key="9">
    <source>
        <dbReference type="Proteomes" id="UP001189429"/>
    </source>
</evidence>
<evidence type="ECO:0000259" key="7">
    <source>
        <dbReference type="PROSITE" id="PS51158"/>
    </source>
</evidence>
<gene>
    <name evidence="8" type="ORF">PCOR1329_LOCUS62806</name>
</gene>
<sequence>MANSSWAAAMVGFRDSRWLDAAAAAAVRRIGDCSTLHLAQLAFAFSRFTFAGERHGLLPALLAETLRRVEAAPAAGLRTLSNREKKELKKQRKLLDVERSLRRPGWEKDPDTVPLEVPSAEHQRAGLEWIWEQLVARAEDHRARFPEAAEHEQLLPSRACLPARAAVQSQLCGQREPAGAARRLRARRTELERVDHELHEQQALPKAGPLAGELSAALGGMRGRLLKAAKSYKAQTDWSTFAPSEPVVAVKHFYDVSEDSWVEETVMVEIDSKPFGHGALRECFRMREVPMRVDGHFSRQRDEDEVGTPKSANIQDTVAAMMQISNKTKRRCWVAKRSTTGHGDLEKHKQDCLADAALQQVAKHHAEAFNSARRSIGHVPAHIGMHEVDFLMSHVIELPDGSTYGVEAFVFGHYEKYNNNSGGVMRPLDWVTPQAFSYFTFVHSGYRQMVVDIQGVDDIFTDPVLHYLPEHNRFALFLWSHRRNPIDKLLGLATFPHAVSEQRAVGGVAGLTVAHLATVERPPPAAGLQRAASAQPSASPTHHSVPLADVPGVNLQVSSWSGVRARGVGAAEGHALPLDLVLAACHMELALMYNEGRIGEGNDKQSENEAAVFHLVLAAREGLMEAEAQDPVLSLFHGVRFLKFELRAPALRTFAGLVQGQQKTGIRDIKAPFSGTEPMVSKTVKSGTGHGSIHRGGAC</sequence>
<evidence type="ECO:0000256" key="3">
    <source>
        <dbReference type="ARBA" id="ARBA00022741"/>
    </source>
</evidence>
<proteinExistence type="predicted"/>
<keyword evidence="4" id="KW-0418">Kinase</keyword>
<evidence type="ECO:0000256" key="2">
    <source>
        <dbReference type="ARBA" id="ARBA00022679"/>
    </source>
</evidence>
<keyword evidence="5" id="KW-0067">ATP-binding</keyword>
<dbReference type="Pfam" id="PF02816">
    <property type="entry name" value="Alpha_kinase"/>
    <property type="match status" value="1"/>
</dbReference>
<name>A0ABN9W071_9DINO</name>
<dbReference type="SMART" id="SM00811">
    <property type="entry name" value="Alpha_kinase"/>
    <property type="match status" value="1"/>
</dbReference>
<evidence type="ECO:0000256" key="5">
    <source>
        <dbReference type="ARBA" id="ARBA00022840"/>
    </source>
</evidence>